<dbReference type="InterPro" id="IPR003594">
    <property type="entry name" value="HATPase_dom"/>
</dbReference>
<evidence type="ECO:0000313" key="11">
    <source>
        <dbReference type="Proteomes" id="UP000328092"/>
    </source>
</evidence>
<dbReference type="InterPro" id="IPR029016">
    <property type="entry name" value="GAF-like_dom_sf"/>
</dbReference>
<comment type="catalytic activity">
    <reaction evidence="1">
        <text>ATP + protein L-histidine = ADP + protein N-phospho-L-histidine.</text>
        <dbReference type="EC" id="2.7.13.3"/>
    </reaction>
</comment>
<keyword evidence="3" id="KW-0597">Phosphoprotein</keyword>
<dbReference type="InterPro" id="IPR036097">
    <property type="entry name" value="HisK_dim/P_sf"/>
</dbReference>
<evidence type="ECO:0000313" key="10">
    <source>
        <dbReference type="EMBL" id="VIO72803.1"/>
    </source>
</evidence>
<evidence type="ECO:0000256" key="4">
    <source>
        <dbReference type="ARBA" id="ARBA00022679"/>
    </source>
</evidence>
<dbReference type="InterPro" id="IPR003018">
    <property type="entry name" value="GAF"/>
</dbReference>
<evidence type="ECO:0000256" key="5">
    <source>
        <dbReference type="ARBA" id="ARBA00022741"/>
    </source>
</evidence>
<dbReference type="InterPro" id="IPR003661">
    <property type="entry name" value="HisK_dim/P_dom"/>
</dbReference>
<evidence type="ECO:0000256" key="7">
    <source>
        <dbReference type="ARBA" id="ARBA00022840"/>
    </source>
</evidence>
<comment type="caution">
    <text evidence="10">The sequence shown here is derived from an EMBL/GenBank/DDBJ whole genome shotgun (WGS) entry which is preliminary data.</text>
</comment>
<keyword evidence="8" id="KW-0902">Two-component regulatory system</keyword>
<evidence type="ECO:0000256" key="3">
    <source>
        <dbReference type="ARBA" id="ARBA00022553"/>
    </source>
</evidence>
<dbReference type="SUPFAM" id="SSF55781">
    <property type="entry name" value="GAF domain-like"/>
    <property type="match status" value="1"/>
</dbReference>
<dbReference type="Gene3D" id="3.30.565.10">
    <property type="entry name" value="Histidine kinase-like ATPase, C-terminal domain"/>
    <property type="match status" value="1"/>
</dbReference>
<dbReference type="Proteomes" id="UP000328092">
    <property type="component" value="Unassembled WGS sequence"/>
</dbReference>
<reference evidence="10" key="1">
    <citation type="submission" date="2019-02" db="EMBL/GenBank/DDBJ databases">
        <authorList>
            <person name="Pothier F.J."/>
        </authorList>
    </citation>
    <scope>NUCLEOTIDE SEQUENCE</scope>
    <source>
        <strain evidence="10">CI-1B</strain>
    </source>
</reference>
<evidence type="ECO:0000256" key="6">
    <source>
        <dbReference type="ARBA" id="ARBA00022777"/>
    </source>
</evidence>
<dbReference type="SUPFAM" id="SSF47384">
    <property type="entry name" value="Homodimeric domain of signal transducing histidine kinase"/>
    <property type="match status" value="1"/>
</dbReference>
<proteinExistence type="predicted"/>
<dbReference type="EMBL" id="CAADFC020000016">
    <property type="protein sequence ID" value="VIO72803.1"/>
    <property type="molecule type" value="Genomic_DNA"/>
</dbReference>
<feature type="domain" description="Histidine kinase" evidence="9">
    <location>
        <begin position="211"/>
        <end position="426"/>
    </location>
</feature>
<keyword evidence="11" id="KW-1185">Reference proteome</keyword>
<dbReference type="AlphaFoldDB" id="A0A508TCR1"/>
<dbReference type="CDD" id="cd00082">
    <property type="entry name" value="HisKA"/>
    <property type="match status" value="1"/>
</dbReference>
<dbReference type="GO" id="GO:0000155">
    <property type="term" value="F:phosphorelay sensor kinase activity"/>
    <property type="evidence" value="ECO:0007669"/>
    <property type="project" value="InterPro"/>
</dbReference>
<dbReference type="Pfam" id="PF02518">
    <property type="entry name" value="HATPase_c"/>
    <property type="match status" value="1"/>
</dbReference>
<gene>
    <name evidence="10" type="primary">tmoS_3</name>
    <name evidence="10" type="ORF">CI1B_44510</name>
</gene>
<dbReference type="RefSeq" id="WP_229173043.1">
    <property type="nucleotide sequence ID" value="NZ_JACMYM010000001.1"/>
</dbReference>
<dbReference type="PROSITE" id="PS50109">
    <property type="entry name" value="HIS_KIN"/>
    <property type="match status" value="1"/>
</dbReference>
<dbReference type="GO" id="GO:0005524">
    <property type="term" value="F:ATP binding"/>
    <property type="evidence" value="ECO:0007669"/>
    <property type="project" value="UniProtKB-KW"/>
</dbReference>
<evidence type="ECO:0000256" key="8">
    <source>
        <dbReference type="ARBA" id="ARBA00023012"/>
    </source>
</evidence>
<evidence type="ECO:0000256" key="2">
    <source>
        <dbReference type="ARBA" id="ARBA00012438"/>
    </source>
</evidence>
<dbReference type="PRINTS" id="PR00344">
    <property type="entry name" value="BCTRLSENSOR"/>
</dbReference>
<dbReference type="PANTHER" id="PTHR43065:SF10">
    <property type="entry name" value="PEROXIDE STRESS-ACTIVATED HISTIDINE KINASE MAK3"/>
    <property type="match status" value="1"/>
</dbReference>
<sequence>MRPRVSSRSELEQQVAELVAQQAAVSEVLRAIARSPSDLQPIFDAILDSAARLCRGDLGSLRLFEKEGFRLVAIRGNPDLLKRWRVPDLVDHGSYVGALAASRIPSHIPDLAVHEAYHRGEPLIRGVVDMLGVRTMLVVPMFKDDDLIGTINLGRIGVRPYTNKEIALFTDFAAQASIALESTRRERQYRELQHELARANRVAILGQLAASIAHELKQPLTSVVASGDAGLRWLAKQPPGLEEARRSIERVLEGALRGGGIITGLQGLTKKQPSRREPLDINSAIQEVAVLTHGEAIKHGVSVRTRLASSLPHIQGDRLQLQQVLLNLFVNAIQAMSGISSGRRELQVSTESVAEGVRVGVRDTGPGLPPECPPRLFEPFYTTKADGMGMGLAICRSIVEAHGGRLSATRCEPDGALFQFTIPADRDEMPGDAVVDEDAVSGD</sequence>
<dbReference type="SUPFAM" id="SSF55874">
    <property type="entry name" value="ATPase domain of HSP90 chaperone/DNA topoisomerase II/histidine kinase"/>
    <property type="match status" value="1"/>
</dbReference>
<organism evidence="10 11">
    <name type="scientific">Bradyrhizobium ivorense</name>
    <dbReference type="NCBI Taxonomy" id="2511166"/>
    <lineage>
        <taxon>Bacteria</taxon>
        <taxon>Pseudomonadati</taxon>
        <taxon>Pseudomonadota</taxon>
        <taxon>Alphaproteobacteria</taxon>
        <taxon>Hyphomicrobiales</taxon>
        <taxon>Nitrobacteraceae</taxon>
        <taxon>Bradyrhizobium</taxon>
    </lineage>
</organism>
<dbReference type="InterPro" id="IPR005467">
    <property type="entry name" value="His_kinase_dom"/>
</dbReference>
<keyword evidence="5" id="KW-0547">Nucleotide-binding</keyword>
<keyword evidence="6 10" id="KW-0418">Kinase</keyword>
<dbReference type="Pfam" id="PF01590">
    <property type="entry name" value="GAF"/>
    <property type="match status" value="1"/>
</dbReference>
<protein>
    <recommendedName>
        <fullName evidence="2">histidine kinase</fullName>
        <ecNumber evidence="2">2.7.13.3</ecNumber>
    </recommendedName>
</protein>
<dbReference type="PANTHER" id="PTHR43065">
    <property type="entry name" value="SENSOR HISTIDINE KINASE"/>
    <property type="match status" value="1"/>
</dbReference>
<dbReference type="SMART" id="SM00065">
    <property type="entry name" value="GAF"/>
    <property type="match status" value="1"/>
</dbReference>
<dbReference type="Pfam" id="PF00512">
    <property type="entry name" value="HisKA"/>
    <property type="match status" value="1"/>
</dbReference>
<keyword evidence="7" id="KW-0067">ATP-binding</keyword>
<dbReference type="Gene3D" id="1.10.287.130">
    <property type="match status" value="1"/>
</dbReference>
<dbReference type="InterPro" id="IPR036890">
    <property type="entry name" value="HATPase_C_sf"/>
</dbReference>
<accession>A0A508TCR1</accession>
<dbReference type="InterPro" id="IPR004358">
    <property type="entry name" value="Sig_transdc_His_kin-like_C"/>
</dbReference>
<evidence type="ECO:0000256" key="1">
    <source>
        <dbReference type="ARBA" id="ARBA00000085"/>
    </source>
</evidence>
<keyword evidence="4 10" id="KW-0808">Transferase</keyword>
<dbReference type="EC" id="2.7.13.3" evidence="2"/>
<dbReference type="SMART" id="SM00387">
    <property type="entry name" value="HATPase_c"/>
    <property type="match status" value="1"/>
</dbReference>
<dbReference type="SMART" id="SM00388">
    <property type="entry name" value="HisKA"/>
    <property type="match status" value="1"/>
</dbReference>
<evidence type="ECO:0000259" key="9">
    <source>
        <dbReference type="PROSITE" id="PS50109"/>
    </source>
</evidence>
<dbReference type="Gene3D" id="3.30.450.40">
    <property type="match status" value="1"/>
</dbReference>
<name>A0A508TCR1_9BRAD</name>